<organism evidence="1 2">
    <name type="scientific">Melastoma candidum</name>
    <dbReference type="NCBI Taxonomy" id="119954"/>
    <lineage>
        <taxon>Eukaryota</taxon>
        <taxon>Viridiplantae</taxon>
        <taxon>Streptophyta</taxon>
        <taxon>Embryophyta</taxon>
        <taxon>Tracheophyta</taxon>
        <taxon>Spermatophyta</taxon>
        <taxon>Magnoliopsida</taxon>
        <taxon>eudicotyledons</taxon>
        <taxon>Gunneridae</taxon>
        <taxon>Pentapetalae</taxon>
        <taxon>rosids</taxon>
        <taxon>malvids</taxon>
        <taxon>Myrtales</taxon>
        <taxon>Melastomataceae</taxon>
        <taxon>Melastomatoideae</taxon>
        <taxon>Melastomateae</taxon>
        <taxon>Melastoma</taxon>
    </lineage>
</organism>
<name>A0ACB9R127_9MYRT</name>
<sequence length="464" mass="51984">MRRATMDAPLLEIEPRELRFTFEFKKQSTCSIRLINNSNDHVAFKVKTTAPKKYCVRPNIGIVPPKSTSNFMVTMQAQRTAPPDLICKDKFLLQSTVVPDDAIEDDITSSLFSQEDGRHVEETKLKVALMSPPRSPMLLPMNGTLKQAQNDASEPKEQFFSGIDFLNPERVVVKDYGPIFSQRKNVNPIKVANGEARPATDVKTEESSEFAKKQVDSPKLVNDMIQSPKNVVLENVSQPMTKEDIEAPKLVKDVEAPELVEKDDETPKLVKDVEAPKLVKDVESPLLVKDVESPLQVRGVESPLLVRGVESPKLTEDGKQLQQQQSSLYPTVAGSIMKDVIKPENKVKVVEDDSRDTRTLRKGEDTELHSKINVGAGDVVKDIADIKSQLNKLEAKLTEAEVRISKLTEDKRLSVQETQYLREELALLRNRHLVKQVQVGFPLLYVVMVALIGVILGYLLRSSQ</sequence>
<keyword evidence="2" id="KW-1185">Reference proteome</keyword>
<protein>
    <submittedName>
        <fullName evidence="1">Uncharacterized protein</fullName>
    </submittedName>
</protein>
<comment type="caution">
    <text evidence="1">The sequence shown here is derived from an EMBL/GenBank/DDBJ whole genome shotgun (WGS) entry which is preliminary data.</text>
</comment>
<accession>A0ACB9R127</accession>
<proteinExistence type="predicted"/>
<dbReference type="EMBL" id="CM042883">
    <property type="protein sequence ID" value="KAI4372595.1"/>
    <property type="molecule type" value="Genomic_DNA"/>
</dbReference>
<dbReference type="Proteomes" id="UP001057402">
    <property type="component" value="Chromosome 4"/>
</dbReference>
<evidence type="ECO:0000313" key="1">
    <source>
        <dbReference type="EMBL" id="KAI4372595.1"/>
    </source>
</evidence>
<gene>
    <name evidence="1" type="ORF">MLD38_010807</name>
</gene>
<reference evidence="2" key="1">
    <citation type="journal article" date="2023" name="Front. Plant Sci.">
        <title>Chromosomal-level genome assembly of Melastoma candidum provides insights into trichome evolution.</title>
        <authorList>
            <person name="Zhong Y."/>
            <person name="Wu W."/>
            <person name="Sun C."/>
            <person name="Zou P."/>
            <person name="Liu Y."/>
            <person name="Dai S."/>
            <person name="Zhou R."/>
        </authorList>
    </citation>
    <scope>NUCLEOTIDE SEQUENCE [LARGE SCALE GENOMIC DNA]</scope>
</reference>
<evidence type="ECO:0000313" key="2">
    <source>
        <dbReference type="Proteomes" id="UP001057402"/>
    </source>
</evidence>